<dbReference type="SUPFAM" id="SSF53335">
    <property type="entry name" value="S-adenosyl-L-methionine-dependent methyltransferases"/>
    <property type="match status" value="2"/>
</dbReference>
<reference evidence="12" key="1">
    <citation type="journal article" date="2023" name="GigaByte">
        <title>Genome assembly of the bearded iris, Iris pallida Lam.</title>
        <authorList>
            <person name="Bruccoleri R.E."/>
            <person name="Oakeley E.J."/>
            <person name="Faust A.M.E."/>
            <person name="Altorfer M."/>
            <person name="Dessus-Babus S."/>
            <person name="Burckhardt D."/>
            <person name="Oertli M."/>
            <person name="Naumann U."/>
            <person name="Petersen F."/>
            <person name="Wong J."/>
        </authorList>
    </citation>
    <scope>NUCLEOTIDE SEQUENCE</scope>
    <source>
        <strain evidence="12">GSM-AAB239-AS_SAM_17_03QT</strain>
    </source>
</reference>
<feature type="compositionally biased region" description="Acidic residues" evidence="10">
    <location>
        <begin position="1"/>
        <end position="22"/>
    </location>
</feature>
<dbReference type="AlphaFoldDB" id="A0AAX6DX48"/>
<evidence type="ECO:0000313" key="13">
    <source>
        <dbReference type="Proteomes" id="UP001140949"/>
    </source>
</evidence>
<dbReference type="Gene3D" id="3.40.50.150">
    <property type="entry name" value="Vaccinia Virus protein VP39"/>
    <property type="match status" value="2"/>
</dbReference>
<dbReference type="PROSITE" id="PS51680">
    <property type="entry name" value="SAM_MT_DRM"/>
    <property type="match status" value="1"/>
</dbReference>
<proteinExistence type="inferred from homology"/>
<dbReference type="GO" id="GO:0005634">
    <property type="term" value="C:nucleus"/>
    <property type="evidence" value="ECO:0007669"/>
    <property type="project" value="UniProtKB-SubCell"/>
</dbReference>
<feature type="region of interest" description="Disordered" evidence="10">
    <location>
        <begin position="1"/>
        <end position="87"/>
    </location>
</feature>
<comment type="caution">
    <text evidence="12">The sequence shown here is derived from an EMBL/GenBank/DDBJ whole genome shotgun (WGS) entry which is preliminary data.</text>
</comment>
<evidence type="ECO:0000256" key="6">
    <source>
        <dbReference type="ARBA" id="ARBA00022737"/>
    </source>
</evidence>
<protein>
    <recommendedName>
        <fullName evidence="2">DNA (cytosine-5-)-methyltransferase</fullName>
        <ecNumber evidence="2">2.1.1.37</ecNumber>
    </recommendedName>
</protein>
<dbReference type="GO" id="GO:0003886">
    <property type="term" value="F:DNA (cytosine-5-)-methyltransferase activity"/>
    <property type="evidence" value="ECO:0007669"/>
    <property type="project" value="UniProtKB-EC"/>
</dbReference>
<evidence type="ECO:0000256" key="1">
    <source>
        <dbReference type="ARBA" id="ARBA00004123"/>
    </source>
</evidence>
<keyword evidence="7" id="KW-0238">DNA-binding</keyword>
<sequence>MGLSSESEDDENIDWDTEEEEERVPTNAGSVSTAGPSVTDLTSESEDNKDFNWVSDKEEEKEPTNPTASWEATVNPNREDFEAGPSRPSVISHFMKMGYSEEMVARAVKENGEEDTNAILDTLLAYGAIEDSPRKREYSPNHCSLANETEDSDEDFSDMDDFGCEEFTDDPSETDKTVSTLVDMGFLAEEASSAIERCGLDASILELADSIQAAQMAEEFDVQQWYSRSSFIDDENYAPYSCKEKKRRGPEMDRGNKRSRTYSRGKRVITKNLSQGLDDDVPSLSMPNPMIGFGIPFQRARITDRKLPDAALGPPYFYYENVALAPRGVWETISRFLYDIEPEFVDSKYFSAAARKRGYIHNLPIVKRFPLLPIPPKTIHEAFPTTKSYWPKWDPRTQLNCLQTCIASAQLTERIRKAVADSGDPPPHHIQDFVLTQCRKWNLIWVGRHKVATLEPDEIETLLGFPRNHTRGGGISRTERYKSLGNSFQIDTVAYHLSVLKEKYPNGMNVLSLFSGIGGAEVALHRLGIRLNTVVSVELSEVNRNIVRGWWEQTNQTGNLIDFADVQELSGDRLEHLINTYGRFDLVIGGSPCNNLAGSNRHTRDGLEGKHSSLFYDYFRILDLVKCIMGNNY</sequence>
<dbReference type="EMBL" id="JANAVB010041416">
    <property type="protein sequence ID" value="KAJ6796281.1"/>
    <property type="molecule type" value="Genomic_DNA"/>
</dbReference>
<evidence type="ECO:0000256" key="4">
    <source>
        <dbReference type="ARBA" id="ARBA00022679"/>
    </source>
</evidence>
<dbReference type="Gene3D" id="3.90.120.10">
    <property type="entry name" value="DNA Methylase, subunit A, domain 2"/>
    <property type="match status" value="1"/>
</dbReference>
<evidence type="ECO:0000256" key="10">
    <source>
        <dbReference type="SAM" id="MobiDB-lite"/>
    </source>
</evidence>
<dbReference type="InterPro" id="IPR030380">
    <property type="entry name" value="SAM_MeTfrase_DRM"/>
</dbReference>
<reference evidence="12" key="2">
    <citation type="submission" date="2023-04" db="EMBL/GenBank/DDBJ databases">
        <authorList>
            <person name="Bruccoleri R.E."/>
            <person name="Oakeley E.J."/>
            <person name="Faust A.-M."/>
            <person name="Dessus-Babus S."/>
            <person name="Altorfer M."/>
            <person name="Burckhardt D."/>
            <person name="Oertli M."/>
            <person name="Naumann U."/>
            <person name="Petersen F."/>
            <person name="Wong J."/>
        </authorList>
    </citation>
    <scope>NUCLEOTIDE SEQUENCE</scope>
    <source>
        <strain evidence="12">GSM-AAB239-AS_SAM_17_03QT</strain>
        <tissue evidence="12">Leaf</tissue>
    </source>
</reference>
<comment type="subcellular location">
    <subcellularLocation>
        <location evidence="1">Nucleus</location>
    </subcellularLocation>
</comment>
<keyword evidence="6" id="KW-0677">Repeat</keyword>
<keyword evidence="8" id="KW-0539">Nucleus</keyword>
<dbReference type="EC" id="2.1.1.37" evidence="2"/>
<dbReference type="InterPro" id="IPR050390">
    <property type="entry name" value="C5-Methyltransferase"/>
</dbReference>
<accession>A0AAX6DX48</accession>
<evidence type="ECO:0000256" key="2">
    <source>
        <dbReference type="ARBA" id="ARBA00011975"/>
    </source>
</evidence>
<feature type="domain" description="SAM-dependent MTase DRM-type" evidence="11">
    <location>
        <begin position="303"/>
        <end position="632"/>
    </location>
</feature>
<dbReference type="InterPro" id="IPR001525">
    <property type="entry name" value="C5_MeTfrase"/>
</dbReference>
<gene>
    <name evidence="12" type="ORF">M6B38_223055</name>
</gene>
<evidence type="ECO:0000256" key="9">
    <source>
        <dbReference type="PROSITE-ProRule" id="PRU01016"/>
    </source>
</evidence>
<keyword evidence="13" id="KW-1185">Reference proteome</keyword>
<feature type="active site" evidence="9">
    <location>
        <position position="593"/>
    </location>
</feature>
<organism evidence="12 13">
    <name type="scientific">Iris pallida</name>
    <name type="common">Sweet iris</name>
    <dbReference type="NCBI Taxonomy" id="29817"/>
    <lineage>
        <taxon>Eukaryota</taxon>
        <taxon>Viridiplantae</taxon>
        <taxon>Streptophyta</taxon>
        <taxon>Embryophyta</taxon>
        <taxon>Tracheophyta</taxon>
        <taxon>Spermatophyta</taxon>
        <taxon>Magnoliopsida</taxon>
        <taxon>Liliopsida</taxon>
        <taxon>Asparagales</taxon>
        <taxon>Iridaceae</taxon>
        <taxon>Iridoideae</taxon>
        <taxon>Irideae</taxon>
        <taxon>Iris</taxon>
    </lineage>
</organism>
<dbReference type="GO" id="GO:0003677">
    <property type="term" value="F:DNA binding"/>
    <property type="evidence" value="ECO:0007669"/>
    <property type="project" value="UniProtKB-KW"/>
</dbReference>
<keyword evidence="5 9" id="KW-0949">S-adenosyl-L-methionine</keyword>
<dbReference type="InterPro" id="IPR029063">
    <property type="entry name" value="SAM-dependent_MTases_sf"/>
</dbReference>
<evidence type="ECO:0000256" key="5">
    <source>
        <dbReference type="ARBA" id="ARBA00022691"/>
    </source>
</evidence>
<feature type="compositionally biased region" description="Polar residues" evidence="10">
    <location>
        <begin position="64"/>
        <end position="76"/>
    </location>
</feature>
<dbReference type="GO" id="GO:0032259">
    <property type="term" value="P:methylation"/>
    <property type="evidence" value="ECO:0007669"/>
    <property type="project" value="UniProtKB-KW"/>
</dbReference>
<evidence type="ECO:0000259" key="11">
    <source>
        <dbReference type="PROSITE" id="PS51680"/>
    </source>
</evidence>
<dbReference type="PANTHER" id="PTHR23068">
    <property type="entry name" value="DNA CYTOSINE-5- -METHYLTRANSFERASE 3-RELATED"/>
    <property type="match status" value="1"/>
</dbReference>
<evidence type="ECO:0000256" key="8">
    <source>
        <dbReference type="ARBA" id="ARBA00023242"/>
    </source>
</evidence>
<dbReference type="PANTHER" id="PTHR23068:SF25">
    <property type="entry name" value="DNA (CYTOSINE-5)-METHYLTRANSFERASE DRM2"/>
    <property type="match status" value="1"/>
</dbReference>
<feature type="compositionally biased region" description="Basic and acidic residues" evidence="10">
    <location>
        <begin position="46"/>
        <end position="63"/>
    </location>
</feature>
<dbReference type="Proteomes" id="UP001140949">
    <property type="component" value="Unassembled WGS sequence"/>
</dbReference>
<feature type="region of interest" description="Disordered" evidence="10">
    <location>
        <begin position="136"/>
        <end position="155"/>
    </location>
</feature>
<dbReference type="PROSITE" id="PS51679">
    <property type="entry name" value="SAM_MT_C5"/>
    <property type="match status" value="1"/>
</dbReference>
<name>A0AAX6DX48_IRIPA</name>
<comment type="similarity">
    <text evidence="9">Belongs to the class I-like SAM-binding methyltransferase superfamily. C5-methyltransferase family.</text>
</comment>
<evidence type="ECO:0000313" key="12">
    <source>
        <dbReference type="EMBL" id="KAJ6796281.1"/>
    </source>
</evidence>
<keyword evidence="4 9" id="KW-0808">Transferase</keyword>
<dbReference type="Pfam" id="PF00145">
    <property type="entry name" value="DNA_methylase"/>
    <property type="match status" value="1"/>
</dbReference>
<feature type="compositionally biased region" description="Polar residues" evidence="10">
    <location>
        <begin position="27"/>
        <end position="42"/>
    </location>
</feature>
<evidence type="ECO:0000256" key="3">
    <source>
        <dbReference type="ARBA" id="ARBA00022603"/>
    </source>
</evidence>
<keyword evidence="3 9" id="KW-0489">Methyltransferase</keyword>
<dbReference type="Gene3D" id="1.10.8.10">
    <property type="entry name" value="DNA helicase RuvA subunit, C-terminal domain"/>
    <property type="match status" value="1"/>
</dbReference>
<evidence type="ECO:0000256" key="7">
    <source>
        <dbReference type="ARBA" id="ARBA00023125"/>
    </source>
</evidence>